<proteinExistence type="predicted"/>
<reference evidence="1 2" key="1">
    <citation type="submission" date="2018-03" db="EMBL/GenBank/DDBJ databases">
        <title>Ahniella affigens gen. nov., sp. nov., a gammaproteobacterium isolated from sandy soil near a stream.</title>
        <authorList>
            <person name="Ko Y."/>
            <person name="Kim J.-H."/>
        </authorList>
    </citation>
    <scope>NUCLEOTIDE SEQUENCE [LARGE SCALE GENOMIC DNA]</scope>
    <source>
        <strain evidence="1 2">D13</strain>
    </source>
</reference>
<dbReference type="Proteomes" id="UP000241074">
    <property type="component" value="Chromosome"/>
</dbReference>
<gene>
    <name evidence="1" type="ORF">C7S18_06095</name>
</gene>
<name>A0A2P1PPM8_9GAMM</name>
<dbReference type="OrthoDB" id="3523588at2"/>
<protein>
    <submittedName>
        <fullName evidence="1">Uncharacterized protein</fullName>
    </submittedName>
</protein>
<dbReference type="EMBL" id="CP027860">
    <property type="protein sequence ID" value="AVP96796.1"/>
    <property type="molecule type" value="Genomic_DNA"/>
</dbReference>
<dbReference type="KEGG" id="xba:C7S18_06095"/>
<keyword evidence="2" id="KW-1185">Reference proteome</keyword>
<reference evidence="1 2" key="2">
    <citation type="submission" date="2018-03" db="EMBL/GenBank/DDBJ databases">
        <authorList>
            <person name="Keele B.F."/>
        </authorList>
    </citation>
    <scope>NUCLEOTIDE SEQUENCE [LARGE SCALE GENOMIC DNA]</scope>
    <source>
        <strain evidence="1 2">D13</strain>
    </source>
</reference>
<evidence type="ECO:0000313" key="1">
    <source>
        <dbReference type="EMBL" id="AVP96796.1"/>
    </source>
</evidence>
<evidence type="ECO:0000313" key="2">
    <source>
        <dbReference type="Proteomes" id="UP000241074"/>
    </source>
</evidence>
<dbReference type="AlphaFoldDB" id="A0A2P1PPM8"/>
<accession>A0A2P1PPM8</accession>
<sequence>MEPSSFDIAFPEHGLPKGVDYWFNWSRSKGATLEPISVYRYRIVCTRPGQLSWVGWALYHSSLASLCEVIAVSGNAHKRASLYKEHP</sequence>
<organism evidence="1 2">
    <name type="scientific">Ahniella affigens</name>
    <dbReference type="NCBI Taxonomy" id="2021234"/>
    <lineage>
        <taxon>Bacteria</taxon>
        <taxon>Pseudomonadati</taxon>
        <taxon>Pseudomonadota</taxon>
        <taxon>Gammaproteobacteria</taxon>
        <taxon>Lysobacterales</taxon>
        <taxon>Rhodanobacteraceae</taxon>
        <taxon>Ahniella</taxon>
    </lineage>
</organism>
<dbReference type="RefSeq" id="WP_106890722.1">
    <property type="nucleotide sequence ID" value="NZ_CP027860.1"/>
</dbReference>